<dbReference type="SUPFAM" id="SSF50475">
    <property type="entry name" value="FMN-binding split barrel"/>
    <property type="match status" value="1"/>
</dbReference>
<evidence type="ECO:0000256" key="1">
    <source>
        <dbReference type="ARBA" id="ARBA00023002"/>
    </source>
</evidence>
<protein>
    <submittedName>
        <fullName evidence="3">PPOX class F420-dependent oxidoreductase</fullName>
        <ecNumber evidence="3">1.-.-.-</ecNumber>
    </submittedName>
</protein>
<dbReference type="Pfam" id="PF01243">
    <property type="entry name" value="PNPOx_N"/>
    <property type="match status" value="1"/>
</dbReference>
<organism evidence="3 4">
    <name type="scientific">Amycolatopsis acididurans</name>
    <dbReference type="NCBI Taxonomy" id="2724524"/>
    <lineage>
        <taxon>Bacteria</taxon>
        <taxon>Bacillati</taxon>
        <taxon>Actinomycetota</taxon>
        <taxon>Actinomycetes</taxon>
        <taxon>Pseudonocardiales</taxon>
        <taxon>Pseudonocardiaceae</taxon>
        <taxon>Amycolatopsis</taxon>
    </lineage>
</organism>
<dbReference type="EC" id="1.-.-.-" evidence="3"/>
<sequence>MTTTVQDLARQHTILLTTFKRDGTPVGTPVNLAVEDDHGYFRTYDKAWKARRLRNNPEVTITPSTFGGTPTGEPVRARATLLSGDEARHAARLLTRKHPLLHGVLVPLAHKLKGYRTLHYRVELESV</sequence>
<dbReference type="Proteomes" id="UP000715441">
    <property type="component" value="Unassembled WGS sequence"/>
</dbReference>
<dbReference type="RefSeq" id="WP_168511642.1">
    <property type="nucleotide sequence ID" value="NZ_JAAXLS010000002.1"/>
</dbReference>
<dbReference type="InterPro" id="IPR019965">
    <property type="entry name" value="PPOX_F420-dep_Rv2061_put"/>
</dbReference>
<name>A0ABX1IY62_9PSEU</name>
<evidence type="ECO:0000313" key="4">
    <source>
        <dbReference type="Proteomes" id="UP000715441"/>
    </source>
</evidence>
<proteinExistence type="predicted"/>
<dbReference type="NCBIfam" id="TIGR03666">
    <property type="entry name" value="Rv2061_F420"/>
    <property type="match status" value="1"/>
</dbReference>
<reference evidence="3 4" key="1">
    <citation type="submission" date="2020-04" db="EMBL/GenBank/DDBJ databases">
        <title>Novel species.</title>
        <authorList>
            <person name="Teo W.F.A."/>
            <person name="Lipun K."/>
            <person name="Srisuk N."/>
            <person name="Duangmal K."/>
        </authorList>
    </citation>
    <scope>NUCLEOTIDE SEQUENCE [LARGE SCALE GENOMIC DNA]</scope>
    <source>
        <strain evidence="3 4">K13G38</strain>
    </source>
</reference>
<dbReference type="InterPro" id="IPR052019">
    <property type="entry name" value="F420H2_bilvrd_red/Heme_oxyg"/>
</dbReference>
<dbReference type="PANTHER" id="PTHR35176:SF11">
    <property type="entry name" value="PYRIDOXAMINE 5'-PHOSPHATE OXIDASE FAMILY PROTEIN"/>
    <property type="match status" value="1"/>
</dbReference>
<evidence type="ECO:0000259" key="2">
    <source>
        <dbReference type="Pfam" id="PF01243"/>
    </source>
</evidence>
<keyword evidence="1 3" id="KW-0560">Oxidoreductase</keyword>
<dbReference type="EMBL" id="JAAXLS010000002">
    <property type="protein sequence ID" value="NKQ52091.1"/>
    <property type="molecule type" value="Genomic_DNA"/>
</dbReference>
<dbReference type="Gene3D" id="2.30.110.10">
    <property type="entry name" value="Electron Transport, Fmn-binding Protein, Chain A"/>
    <property type="match status" value="1"/>
</dbReference>
<evidence type="ECO:0000313" key="3">
    <source>
        <dbReference type="EMBL" id="NKQ52091.1"/>
    </source>
</evidence>
<dbReference type="InterPro" id="IPR011576">
    <property type="entry name" value="Pyridox_Oxase_N"/>
</dbReference>
<dbReference type="GO" id="GO:0016491">
    <property type="term" value="F:oxidoreductase activity"/>
    <property type="evidence" value="ECO:0007669"/>
    <property type="project" value="UniProtKB-KW"/>
</dbReference>
<accession>A0ABX1IY62</accession>
<comment type="caution">
    <text evidence="3">The sequence shown here is derived from an EMBL/GenBank/DDBJ whole genome shotgun (WGS) entry which is preliminary data.</text>
</comment>
<keyword evidence="4" id="KW-1185">Reference proteome</keyword>
<feature type="domain" description="Pyridoxamine 5'-phosphate oxidase N-terminal" evidence="2">
    <location>
        <begin position="7"/>
        <end position="91"/>
    </location>
</feature>
<dbReference type="InterPro" id="IPR012349">
    <property type="entry name" value="Split_barrel_FMN-bd"/>
</dbReference>
<gene>
    <name evidence="3" type="ORF">HFP15_04265</name>
</gene>
<dbReference type="PANTHER" id="PTHR35176">
    <property type="entry name" value="HEME OXYGENASE HI_0854-RELATED"/>
    <property type="match status" value="1"/>
</dbReference>